<keyword evidence="6" id="KW-0812">Transmembrane</keyword>
<keyword evidence="5 6" id="KW-0961">Cell wall biogenesis/degradation</keyword>
<evidence type="ECO:0000256" key="7">
    <source>
        <dbReference type="SAM" id="MobiDB-lite"/>
    </source>
</evidence>
<dbReference type="PANTHER" id="PTHR31889:SF2">
    <property type="entry name" value="FUCOSYLTRANSFERASE 3"/>
    <property type="match status" value="1"/>
</dbReference>
<accession>A0A8T0XJX3</accession>
<dbReference type="EC" id="2.4.1.-" evidence="6"/>
<comment type="caution">
    <text evidence="8">The sequence shown here is derived from an EMBL/GenBank/DDBJ whole genome shotgun (WGS) entry which is preliminary data.</text>
</comment>
<evidence type="ECO:0000313" key="9">
    <source>
        <dbReference type="Proteomes" id="UP000823388"/>
    </source>
</evidence>
<proteinExistence type="inferred from homology"/>
<evidence type="ECO:0000256" key="3">
    <source>
        <dbReference type="ARBA" id="ARBA00022679"/>
    </source>
</evidence>
<name>A0A8T0XJX3_PANVG</name>
<comment type="function">
    <text evidence="6">May be involved in cell wall biosynthesis.</text>
</comment>
<feature type="region of interest" description="Disordered" evidence="7">
    <location>
        <begin position="1"/>
        <end position="30"/>
    </location>
</feature>
<keyword evidence="4" id="KW-0325">Glycoprotein</keyword>
<gene>
    <name evidence="8" type="ORF">PVAP13_1KG110969</name>
</gene>
<dbReference type="Pfam" id="PF03254">
    <property type="entry name" value="XG_FTase"/>
    <property type="match status" value="1"/>
</dbReference>
<dbReference type="GO" id="GO:0032580">
    <property type="term" value="C:Golgi cisterna membrane"/>
    <property type="evidence" value="ECO:0007669"/>
    <property type="project" value="UniProtKB-SubCell"/>
</dbReference>
<dbReference type="InterPro" id="IPR004938">
    <property type="entry name" value="XG_FTase"/>
</dbReference>
<keyword evidence="3 6" id="KW-0808">Transferase</keyword>
<comment type="subcellular location">
    <subcellularLocation>
        <location evidence="6">Golgi apparatus</location>
        <location evidence="6">Golgi stack membrane</location>
        <topology evidence="6">Single-pass type II membrane protein</topology>
    </subcellularLocation>
</comment>
<dbReference type="GO" id="GO:0071555">
    <property type="term" value="P:cell wall organization"/>
    <property type="evidence" value="ECO:0007669"/>
    <property type="project" value="UniProtKB-UniRule"/>
</dbReference>
<comment type="similarity">
    <text evidence="1 6">Belongs to the glycosyltransferase 37 family.</text>
</comment>
<dbReference type="PANTHER" id="PTHR31889">
    <property type="entry name" value="FUCOSYLTRANSFERASE 2-RELATED"/>
    <property type="match status" value="1"/>
</dbReference>
<keyword evidence="6" id="KW-0472">Membrane</keyword>
<dbReference type="GO" id="GO:0008107">
    <property type="term" value="F:galactoside 2-alpha-L-fucosyltransferase activity"/>
    <property type="evidence" value="ECO:0007669"/>
    <property type="project" value="InterPro"/>
</dbReference>
<dbReference type="Gene3D" id="3.40.50.11340">
    <property type="match status" value="1"/>
</dbReference>
<feature type="transmembrane region" description="Helical" evidence="6">
    <location>
        <begin position="34"/>
        <end position="54"/>
    </location>
</feature>
<dbReference type="Proteomes" id="UP000823388">
    <property type="component" value="Chromosome 1K"/>
</dbReference>
<evidence type="ECO:0000256" key="2">
    <source>
        <dbReference type="ARBA" id="ARBA00022676"/>
    </source>
</evidence>
<evidence type="ECO:0000256" key="6">
    <source>
        <dbReference type="RuleBase" id="RU367004"/>
    </source>
</evidence>
<keyword evidence="6" id="KW-1133">Transmembrane helix</keyword>
<evidence type="ECO:0000256" key="1">
    <source>
        <dbReference type="ARBA" id="ARBA00010481"/>
    </source>
</evidence>
<feature type="region of interest" description="Disordered" evidence="7">
    <location>
        <begin position="63"/>
        <end position="101"/>
    </location>
</feature>
<sequence length="373" mass="41654">MDIKERIRRSPPPPPTPQAAAPAPGHPRGRKGRVAVLPLSVAALVACVVLLLLLSGGSAARRGGQFLDADPATARRPSGDGRGGLHQPRPRDGGHGTMESSKLQSDKLIGGLLAPGFDEQSCLSRYQSALYRKESPHLLSTYLLERLREHEVLQKKCGPHTESYKKAIEQLKSGQDIEVGDCTYLVWISYSGLGNRILTITSAFVYAILTSRVLLVDGDKGTADLFCEPFPETSWLLPSDFPVNLFKNLNIGSPESYGKMLKTANIHSDGSFKGPTPAFIYLHLAHDYDDYDKHFFCEHSQQHLQRIPWLILRSDNYFVPSLFLIPAYQEELMRLFPQKDAVFHHLGRYLFHPTNAVWGLITSMSWIRSFLVH</sequence>
<dbReference type="EMBL" id="CM029037">
    <property type="protein sequence ID" value="KAG2661782.1"/>
    <property type="molecule type" value="Genomic_DNA"/>
</dbReference>
<reference evidence="8" key="1">
    <citation type="submission" date="2020-05" db="EMBL/GenBank/DDBJ databases">
        <title>WGS assembly of Panicum virgatum.</title>
        <authorList>
            <person name="Lovell J.T."/>
            <person name="Jenkins J."/>
            <person name="Shu S."/>
            <person name="Juenger T.E."/>
            <person name="Schmutz J."/>
        </authorList>
    </citation>
    <scope>NUCLEOTIDE SEQUENCE</scope>
    <source>
        <strain evidence="8">AP13</strain>
    </source>
</reference>
<dbReference type="GO" id="GO:0042546">
    <property type="term" value="P:cell wall biogenesis"/>
    <property type="evidence" value="ECO:0007669"/>
    <property type="project" value="InterPro"/>
</dbReference>
<dbReference type="AlphaFoldDB" id="A0A8T0XJX3"/>
<evidence type="ECO:0000313" key="8">
    <source>
        <dbReference type="EMBL" id="KAG2661782.1"/>
    </source>
</evidence>
<keyword evidence="9" id="KW-1185">Reference proteome</keyword>
<dbReference type="GO" id="GO:0009969">
    <property type="term" value="P:xyloglucan biosynthetic process"/>
    <property type="evidence" value="ECO:0007669"/>
    <property type="project" value="TreeGrafter"/>
</dbReference>
<organism evidence="8 9">
    <name type="scientific">Panicum virgatum</name>
    <name type="common">Blackwell switchgrass</name>
    <dbReference type="NCBI Taxonomy" id="38727"/>
    <lineage>
        <taxon>Eukaryota</taxon>
        <taxon>Viridiplantae</taxon>
        <taxon>Streptophyta</taxon>
        <taxon>Embryophyta</taxon>
        <taxon>Tracheophyta</taxon>
        <taxon>Spermatophyta</taxon>
        <taxon>Magnoliopsida</taxon>
        <taxon>Liliopsida</taxon>
        <taxon>Poales</taxon>
        <taxon>Poaceae</taxon>
        <taxon>PACMAD clade</taxon>
        <taxon>Panicoideae</taxon>
        <taxon>Panicodae</taxon>
        <taxon>Paniceae</taxon>
        <taxon>Panicinae</taxon>
        <taxon>Panicum</taxon>
        <taxon>Panicum sect. Hiantes</taxon>
    </lineage>
</organism>
<dbReference type="FunFam" id="3.40.50.11340:FF:000006">
    <property type="entry name" value="Galactoside 2-alpha-L-fucosyltransferase-like"/>
    <property type="match status" value="1"/>
</dbReference>
<keyword evidence="2 6" id="KW-0328">Glycosyltransferase</keyword>
<evidence type="ECO:0000256" key="5">
    <source>
        <dbReference type="ARBA" id="ARBA00023316"/>
    </source>
</evidence>
<keyword evidence="6" id="KW-0333">Golgi apparatus</keyword>
<evidence type="ECO:0000256" key="4">
    <source>
        <dbReference type="ARBA" id="ARBA00023180"/>
    </source>
</evidence>
<protein>
    <recommendedName>
        <fullName evidence="6">Fucosyltransferase</fullName>
        <ecNumber evidence="6">2.4.1.-</ecNumber>
    </recommendedName>
</protein>